<dbReference type="Proteomes" id="UP000649617">
    <property type="component" value="Unassembled WGS sequence"/>
</dbReference>
<feature type="compositionally biased region" description="Basic residues" evidence="3">
    <location>
        <begin position="164"/>
        <end position="175"/>
    </location>
</feature>
<dbReference type="AlphaFoldDB" id="A0A812NIA4"/>
<gene>
    <name evidence="7" type="primary">hupR1</name>
    <name evidence="7" type="ORF">SPIL2461_LOCUS7195</name>
</gene>
<keyword evidence="1" id="KW-0597">Phosphoprotein</keyword>
<dbReference type="CDD" id="cd11297">
    <property type="entry name" value="PIN_LabA-like_N_1"/>
    <property type="match status" value="1"/>
</dbReference>
<organism evidence="7 8">
    <name type="scientific">Symbiodinium pilosum</name>
    <name type="common">Dinoflagellate</name>
    <dbReference type="NCBI Taxonomy" id="2952"/>
    <lineage>
        <taxon>Eukaryota</taxon>
        <taxon>Sar</taxon>
        <taxon>Alveolata</taxon>
        <taxon>Dinophyceae</taxon>
        <taxon>Suessiales</taxon>
        <taxon>Symbiodiniaceae</taxon>
        <taxon>Symbiodinium</taxon>
    </lineage>
</organism>
<dbReference type="Pfam" id="PF00072">
    <property type="entry name" value="Response_reg"/>
    <property type="match status" value="1"/>
</dbReference>
<dbReference type="Pfam" id="PF13487">
    <property type="entry name" value="HD_5"/>
    <property type="match status" value="1"/>
</dbReference>
<dbReference type="CDD" id="cd17569">
    <property type="entry name" value="REC_HupR-like"/>
    <property type="match status" value="1"/>
</dbReference>
<evidence type="ECO:0000313" key="7">
    <source>
        <dbReference type="EMBL" id="CAE7314270.1"/>
    </source>
</evidence>
<feature type="region of interest" description="Disordered" evidence="3">
    <location>
        <begin position="163"/>
        <end position="197"/>
    </location>
</feature>
<keyword evidence="8" id="KW-1185">Reference proteome</keyword>
<dbReference type="InterPro" id="IPR001789">
    <property type="entry name" value="Sig_transdc_resp-reg_receiver"/>
</dbReference>
<dbReference type="Gene3D" id="1.10.3210.10">
    <property type="entry name" value="Hypothetical protein af1432"/>
    <property type="match status" value="1"/>
</dbReference>
<name>A0A812NIA4_SYMPI</name>
<dbReference type="PROSITE" id="PS51644">
    <property type="entry name" value="HTH_OST"/>
    <property type="match status" value="1"/>
</dbReference>
<dbReference type="InterPro" id="IPR037522">
    <property type="entry name" value="HD_GYP_dom"/>
</dbReference>
<accession>A0A812NIA4</accession>
<feature type="compositionally biased region" description="Basic and acidic residues" evidence="3">
    <location>
        <begin position="184"/>
        <end position="197"/>
    </location>
</feature>
<evidence type="ECO:0000313" key="8">
    <source>
        <dbReference type="Proteomes" id="UP000649617"/>
    </source>
</evidence>
<feature type="coiled-coil region" evidence="2">
    <location>
        <begin position="437"/>
        <end position="464"/>
    </location>
</feature>
<dbReference type="GO" id="GO:0004540">
    <property type="term" value="F:RNA nuclease activity"/>
    <property type="evidence" value="ECO:0007669"/>
    <property type="project" value="InterPro"/>
</dbReference>
<dbReference type="PROSITE" id="PS50110">
    <property type="entry name" value="RESPONSE_REGULATORY"/>
    <property type="match status" value="1"/>
</dbReference>
<evidence type="ECO:0000256" key="2">
    <source>
        <dbReference type="SAM" id="Coils"/>
    </source>
</evidence>
<evidence type="ECO:0000256" key="3">
    <source>
        <dbReference type="SAM" id="MobiDB-lite"/>
    </source>
</evidence>
<dbReference type="Gene3D" id="3.40.50.1010">
    <property type="entry name" value="5'-nuclease"/>
    <property type="match status" value="1"/>
</dbReference>
<dbReference type="InterPro" id="IPR021139">
    <property type="entry name" value="NYN"/>
</dbReference>
<proteinExistence type="predicted"/>
<evidence type="ECO:0000259" key="4">
    <source>
        <dbReference type="PROSITE" id="PS50110"/>
    </source>
</evidence>
<sequence>MRSDDSDRNLAIFSDFENVALGVRDAKYPTFDIGLILERLLVKGNVVVKKAYCDWDRYKEHKATMHEAAFELIEIPHTRQSGKNSADIRMVVDALDLCYTKDHIDTFVIISGDSDFSPLVSKLRENAKLVIGVGVKNSTSDLLIKNCDEFLFYDDLIKESTSKRSTRKSSRKKSGSQKAAESTTSKKNEAEGDKQDEGIDLVVETADALIKERGDSVFGSMVKQTLKRRHPGFSESYYGFRSFGDLLEEAQSRGIVTMELDERSGGYVIRSEVTVDNKRPVLLSVDDDAEVLKLIEKTLSKLDIEVLTASSGKEGLAFLKDRELDVVISDMRMPHMSGSEFLKEVSTHQPHCYRIVLTSDVHLDDAKSAINEGGVSRYLDIPWKDDELRRVVSEGIRIAALAKDNDELFQLTQAQNAELHTLNAELEDRVSRRTEALEHANGMLSNALSELEETNELMVDLVANIAAMPNPESDKSRRKLRLALAIGAELGLDEEDLLHLKYATRLHKLGWVGVPKSITAKPRSLLSEQERVEFEKHTTYAEAVLFSIPRFRKASEIIGSQHEQFNGHGFPQKRVGEGIPLGSRILAVTRDYYEWMDGAIEEAQLTPAEAVARIVAERDNAYDAGVVKAFQIVVRTIDELDPSLNETSVRTVSLLPGMRLARDLITNEGVVLLAKGTTLTENTIGSLINLELRSDKKLKIYVLKEEPEKNAAA</sequence>
<evidence type="ECO:0000259" key="6">
    <source>
        <dbReference type="PROSITE" id="PS51832"/>
    </source>
</evidence>
<dbReference type="SMART" id="SM00448">
    <property type="entry name" value="REC"/>
    <property type="match status" value="1"/>
</dbReference>
<dbReference type="PROSITE" id="PS51832">
    <property type="entry name" value="HD_GYP"/>
    <property type="match status" value="1"/>
</dbReference>
<feature type="modified residue" description="4-aspartylphosphate" evidence="1">
    <location>
        <position position="330"/>
    </location>
</feature>
<dbReference type="Gene3D" id="3.40.50.2300">
    <property type="match status" value="1"/>
</dbReference>
<dbReference type="SUPFAM" id="SSF52172">
    <property type="entry name" value="CheY-like"/>
    <property type="match status" value="1"/>
</dbReference>
<dbReference type="PANTHER" id="PTHR45228">
    <property type="entry name" value="CYCLIC DI-GMP PHOSPHODIESTERASE TM_0186-RELATED"/>
    <property type="match status" value="1"/>
</dbReference>
<comment type="caution">
    <text evidence="7">The sequence shown here is derived from an EMBL/GenBank/DDBJ whole genome shotgun (WGS) entry which is preliminary data.</text>
</comment>
<evidence type="ECO:0000256" key="1">
    <source>
        <dbReference type="PROSITE-ProRule" id="PRU00169"/>
    </source>
</evidence>
<dbReference type="InterPro" id="IPR011006">
    <property type="entry name" value="CheY-like_superfamily"/>
</dbReference>
<dbReference type="GO" id="GO:0000160">
    <property type="term" value="P:phosphorelay signal transduction system"/>
    <property type="evidence" value="ECO:0007669"/>
    <property type="project" value="InterPro"/>
</dbReference>
<dbReference type="InterPro" id="IPR052020">
    <property type="entry name" value="Cyclic_di-GMP/3'3'-cGAMP_PDE"/>
</dbReference>
<reference evidence="7" key="1">
    <citation type="submission" date="2021-02" db="EMBL/GenBank/DDBJ databases">
        <authorList>
            <person name="Dougan E. K."/>
            <person name="Rhodes N."/>
            <person name="Thang M."/>
            <person name="Chan C."/>
        </authorList>
    </citation>
    <scope>NUCLEOTIDE SEQUENCE</scope>
</reference>
<dbReference type="EMBL" id="CAJNIZ010011113">
    <property type="protein sequence ID" value="CAE7314270.1"/>
    <property type="molecule type" value="Genomic_DNA"/>
</dbReference>
<keyword evidence="2" id="KW-0175">Coiled coil</keyword>
<dbReference type="SUPFAM" id="SSF109604">
    <property type="entry name" value="HD-domain/PDEase-like"/>
    <property type="match status" value="1"/>
</dbReference>
<dbReference type="PANTHER" id="PTHR45228:SF8">
    <property type="entry name" value="TWO-COMPONENT RESPONSE REGULATOR-RELATED"/>
    <property type="match status" value="1"/>
</dbReference>
<protein>
    <submittedName>
        <fullName evidence="7">HupR1 protein</fullName>
    </submittedName>
</protein>
<feature type="domain" description="Response regulatory" evidence="4">
    <location>
        <begin position="281"/>
        <end position="396"/>
    </location>
</feature>
<feature type="domain" description="HTH OST-type" evidence="5">
    <location>
        <begin position="198"/>
        <end position="273"/>
    </location>
</feature>
<dbReference type="Pfam" id="PF01936">
    <property type="entry name" value="NYN"/>
    <property type="match status" value="1"/>
</dbReference>
<dbReference type="CDD" id="cd10146">
    <property type="entry name" value="LabA_like_C"/>
    <property type="match status" value="1"/>
</dbReference>
<dbReference type="OrthoDB" id="60033at2759"/>
<dbReference type="InterPro" id="IPR025605">
    <property type="entry name" value="OST-HTH/LOTUS_dom"/>
</dbReference>
<feature type="domain" description="HD-GYP" evidence="6">
    <location>
        <begin position="451"/>
        <end position="646"/>
    </location>
</feature>
<evidence type="ECO:0000259" key="5">
    <source>
        <dbReference type="PROSITE" id="PS51644"/>
    </source>
</evidence>